<sequence>MGARNQALGGASVLDGEPLGVLREYPKVCRHRQYTCEPNPGHGVCRQETVSYAVGMTTKGTPGRMVRIDEAVWDEYGQLCDEEGTSRGDDLRRHAYARVNAWRKKQGLPARKRIVIKRSKPKSD</sequence>
<gene>
    <name evidence="1" type="ORF">GCM10011583_18440</name>
</gene>
<organism evidence="1 2">
    <name type="scientific">Streptomyces camponoticapitis</name>
    <dbReference type="NCBI Taxonomy" id="1616125"/>
    <lineage>
        <taxon>Bacteria</taxon>
        <taxon>Bacillati</taxon>
        <taxon>Actinomycetota</taxon>
        <taxon>Actinomycetes</taxon>
        <taxon>Kitasatosporales</taxon>
        <taxon>Streptomycetaceae</taxon>
        <taxon>Streptomyces</taxon>
    </lineage>
</organism>
<protein>
    <submittedName>
        <fullName evidence="1">Uncharacterized protein</fullName>
    </submittedName>
</protein>
<evidence type="ECO:0000313" key="2">
    <source>
        <dbReference type="Proteomes" id="UP000660265"/>
    </source>
</evidence>
<keyword evidence="2" id="KW-1185">Reference proteome</keyword>
<reference evidence="2" key="1">
    <citation type="journal article" date="2019" name="Int. J. Syst. Evol. Microbiol.">
        <title>The Global Catalogue of Microorganisms (GCM) 10K type strain sequencing project: providing services to taxonomists for standard genome sequencing and annotation.</title>
        <authorList>
            <consortium name="The Broad Institute Genomics Platform"/>
            <consortium name="The Broad Institute Genome Sequencing Center for Infectious Disease"/>
            <person name="Wu L."/>
            <person name="Ma J."/>
        </authorList>
    </citation>
    <scope>NUCLEOTIDE SEQUENCE [LARGE SCALE GENOMIC DNA]</scope>
    <source>
        <strain evidence="2">CGMCC 4.7275</strain>
    </source>
</reference>
<proteinExistence type="predicted"/>
<accession>A0ABQ2E2L9</accession>
<evidence type="ECO:0000313" key="1">
    <source>
        <dbReference type="EMBL" id="GGJ87209.1"/>
    </source>
</evidence>
<dbReference type="EMBL" id="BMMV01000005">
    <property type="protein sequence ID" value="GGJ87209.1"/>
    <property type="molecule type" value="Genomic_DNA"/>
</dbReference>
<comment type="caution">
    <text evidence="1">The sequence shown here is derived from an EMBL/GenBank/DDBJ whole genome shotgun (WGS) entry which is preliminary data.</text>
</comment>
<name>A0ABQ2E2L9_9ACTN</name>
<dbReference type="Proteomes" id="UP000660265">
    <property type="component" value="Unassembled WGS sequence"/>
</dbReference>